<keyword evidence="1" id="KW-1133">Transmembrane helix</keyword>
<evidence type="ECO:0000256" key="1">
    <source>
        <dbReference type="SAM" id="Phobius"/>
    </source>
</evidence>
<name>A0AAP0RLC3_LIQFO</name>
<accession>A0AAP0RLC3</accession>
<sequence length="144" mass="16093">MLISSCAMLWFHIPLCWVLVFKSGLYNLGAALAISISNWLNVIFLALYIMCSSACAKTRVPISMELFQGIGEFFRFAVPSAVMICLEWWSFELLILLSDLLPHPQLVLPHPQLETSALSICLRTIITVYMIPYGLGAAVRLIIS</sequence>
<feature type="transmembrane region" description="Helical" evidence="1">
    <location>
        <begin position="117"/>
        <end position="143"/>
    </location>
</feature>
<feature type="transmembrane region" description="Helical" evidence="1">
    <location>
        <begin position="28"/>
        <end position="52"/>
    </location>
</feature>
<dbReference type="Proteomes" id="UP001415857">
    <property type="component" value="Unassembled WGS sequence"/>
</dbReference>
<evidence type="ECO:0000313" key="3">
    <source>
        <dbReference type="Proteomes" id="UP001415857"/>
    </source>
</evidence>
<gene>
    <name evidence="2" type="ORF">L1049_013856</name>
</gene>
<dbReference type="PANTHER" id="PTHR11206">
    <property type="entry name" value="MULTIDRUG RESISTANCE PROTEIN"/>
    <property type="match status" value="1"/>
</dbReference>
<keyword evidence="3" id="KW-1185">Reference proteome</keyword>
<evidence type="ECO:0000313" key="2">
    <source>
        <dbReference type="EMBL" id="KAK9280169.1"/>
    </source>
</evidence>
<protein>
    <submittedName>
        <fullName evidence="2">Uncharacterized protein</fullName>
    </submittedName>
</protein>
<dbReference type="EMBL" id="JBBPBK010000008">
    <property type="protein sequence ID" value="KAK9280169.1"/>
    <property type="molecule type" value="Genomic_DNA"/>
</dbReference>
<organism evidence="2 3">
    <name type="scientific">Liquidambar formosana</name>
    <name type="common">Formosan gum</name>
    <dbReference type="NCBI Taxonomy" id="63359"/>
    <lineage>
        <taxon>Eukaryota</taxon>
        <taxon>Viridiplantae</taxon>
        <taxon>Streptophyta</taxon>
        <taxon>Embryophyta</taxon>
        <taxon>Tracheophyta</taxon>
        <taxon>Spermatophyta</taxon>
        <taxon>Magnoliopsida</taxon>
        <taxon>eudicotyledons</taxon>
        <taxon>Gunneridae</taxon>
        <taxon>Pentapetalae</taxon>
        <taxon>Saxifragales</taxon>
        <taxon>Altingiaceae</taxon>
        <taxon>Liquidambar</taxon>
    </lineage>
</organism>
<proteinExistence type="predicted"/>
<keyword evidence="1" id="KW-0472">Membrane</keyword>
<reference evidence="2 3" key="1">
    <citation type="journal article" date="2024" name="Plant J.">
        <title>Genome sequences and population genomics reveal climatic adaptation and genomic divergence between two closely related sweetgum species.</title>
        <authorList>
            <person name="Xu W.Q."/>
            <person name="Ren C.Q."/>
            <person name="Zhang X.Y."/>
            <person name="Comes H.P."/>
            <person name="Liu X.H."/>
            <person name="Li Y.G."/>
            <person name="Kettle C.J."/>
            <person name="Jalonen R."/>
            <person name="Gaisberger H."/>
            <person name="Ma Y.Z."/>
            <person name="Qiu Y.X."/>
        </authorList>
    </citation>
    <scope>NUCLEOTIDE SEQUENCE [LARGE SCALE GENOMIC DNA]</scope>
    <source>
        <strain evidence="2">Hangzhou</strain>
    </source>
</reference>
<dbReference type="AlphaFoldDB" id="A0AAP0RLC3"/>
<feature type="transmembrane region" description="Helical" evidence="1">
    <location>
        <begin position="73"/>
        <end position="97"/>
    </location>
</feature>
<comment type="caution">
    <text evidence="2">The sequence shown here is derived from an EMBL/GenBank/DDBJ whole genome shotgun (WGS) entry which is preliminary data.</text>
</comment>
<keyword evidence="1" id="KW-0812">Transmembrane</keyword>